<protein>
    <submittedName>
        <fullName evidence="3">Uncharacterized protein LOC109111966</fullName>
    </submittedName>
</protein>
<dbReference type="PANTHER" id="PTHR14870:SF1">
    <property type="entry name" value="TUBULIN EPSILON AND DELTA COMPLEX PROTEIN 2"/>
    <property type="match status" value="1"/>
</dbReference>
<accession>A0A9Q9W5N9</accession>
<dbReference type="KEGG" id="ccar:109111966"/>
<dbReference type="AlphaFoldDB" id="A0A9Q9W5N9"/>
<dbReference type="OrthoDB" id="9939072at2759"/>
<reference evidence="3" key="1">
    <citation type="submission" date="2025-08" db="UniProtKB">
        <authorList>
            <consortium name="RefSeq"/>
        </authorList>
    </citation>
    <scope>IDENTIFICATION</scope>
    <source>
        <tissue evidence="3">Muscle</tissue>
    </source>
</reference>
<dbReference type="Pfam" id="PF15764">
    <property type="entry name" value="DUF4693"/>
    <property type="match status" value="1"/>
</dbReference>
<feature type="compositionally biased region" description="Low complexity" evidence="2">
    <location>
        <begin position="227"/>
        <end position="239"/>
    </location>
</feature>
<name>A0A9Q9W5N9_CYPCA</name>
<dbReference type="InterPro" id="IPR031518">
    <property type="entry name" value="DUF4693"/>
</dbReference>
<keyword evidence="1" id="KW-0175">Coiled coil</keyword>
<feature type="region of interest" description="Disordered" evidence="2">
    <location>
        <begin position="217"/>
        <end position="239"/>
    </location>
</feature>
<evidence type="ECO:0000256" key="1">
    <source>
        <dbReference type="SAM" id="Coils"/>
    </source>
</evidence>
<evidence type="ECO:0000256" key="2">
    <source>
        <dbReference type="SAM" id="MobiDB-lite"/>
    </source>
</evidence>
<proteinExistence type="predicted"/>
<dbReference type="Proteomes" id="UP001155660">
    <property type="component" value="Chromosome B3"/>
</dbReference>
<sequence length="519" mass="58129">MLTNETTFSSTLDNCVAQRSLVSIETTRRVDLAIPLSVTYDSFKSPNELELCFRTLACASWRILSMSLLHAVDEAVKMCKAEESRLTENVRQCKEILRSMRTRVTETSELETAAAIGTEAADLLPGEKQEIELLEQVLKKALKIRSTSEAHKELRPNERKNKALFNYTVKEEDKRKLVKSVPLSETCKKPIHQRRAGGNVTHGGPWTRPVLVRKGPTAHPVVNGRPSVSKSASAKISSTRSQQKMCVKATNAEDNSPLVSCQEVSASGKDGEVSTGSVRSKEQWIPSPLLPAWRAQRTKQERLWKKVLTQQSKPVPERTKFTERLRDTFPSELPSVCPADITAELDVLTQRCLDLTHCLNAELQAQKDSESGTRARGRKMEGCRKTEVVMGNLGCWGGLERMTAELITCADHRKKDWERWDMRISGALCPVRRRGEWGDPARSCLPPVLSYSSEAELRELESQRLRVEQLQQAVRLQQAMSDSLASYWSSRPVVLRGLYSLLAEGGVQFPSLVLDSESD</sequence>
<dbReference type="RefSeq" id="XP_042577293.1">
    <property type="nucleotide sequence ID" value="XM_042721359.1"/>
</dbReference>
<evidence type="ECO:0000313" key="3">
    <source>
        <dbReference type="RefSeq" id="XP_042577293.1"/>
    </source>
</evidence>
<dbReference type="PANTHER" id="PTHR14870">
    <property type="entry name" value="TUBULIN EPSILON AND DELTA COMPLEX PROTEIN 2"/>
    <property type="match status" value="1"/>
</dbReference>
<gene>
    <name evidence="3" type="primary">LOC109111966</name>
</gene>
<feature type="coiled-coil region" evidence="1">
    <location>
        <begin position="453"/>
        <end position="480"/>
    </location>
</feature>
<dbReference type="GeneID" id="109111966"/>
<organism evidence="3">
    <name type="scientific">Cyprinus carpio</name>
    <name type="common">Common carp</name>
    <dbReference type="NCBI Taxonomy" id="7962"/>
    <lineage>
        <taxon>Eukaryota</taxon>
        <taxon>Metazoa</taxon>
        <taxon>Chordata</taxon>
        <taxon>Craniata</taxon>
        <taxon>Vertebrata</taxon>
        <taxon>Euteleostomi</taxon>
        <taxon>Actinopterygii</taxon>
        <taxon>Neopterygii</taxon>
        <taxon>Teleostei</taxon>
        <taxon>Ostariophysi</taxon>
        <taxon>Cypriniformes</taxon>
        <taxon>Cyprinidae</taxon>
        <taxon>Cyprininae</taxon>
        <taxon>Cyprinus</taxon>
    </lineage>
</organism>
<feature type="region of interest" description="Disordered" evidence="2">
    <location>
        <begin position="193"/>
        <end position="212"/>
    </location>
</feature>